<dbReference type="AlphaFoldDB" id="A0A1Y2C736"/>
<name>A0A1Y2C736_9BASI</name>
<accession>A0A1Y2C736</accession>
<sequence length="189" mass="20846">MVHNWKIGSDRIDPARYSTSAMLSTSFPRIHLLPSNTQVRTLLPTTPTVSPFLTSSFPTSFAALYSHIIDWTVNEYESYLDDDDASSSHPLSPSTSSSSLTRRTSSTTDLTPPSSSPRSSRSSPSRPKSPSTTHIKRKAASTPSPTFPSREPRSSAAARRGGGKEDWGWWMRWGRWWAGSGGWRGGERS</sequence>
<keyword evidence="3" id="KW-1185">Reference proteome</keyword>
<dbReference type="OrthoDB" id="2504162at2759"/>
<evidence type="ECO:0000256" key="1">
    <source>
        <dbReference type="SAM" id="MobiDB-lite"/>
    </source>
</evidence>
<protein>
    <submittedName>
        <fullName evidence="2">Uncharacterized protein</fullName>
    </submittedName>
</protein>
<dbReference type="EMBL" id="MCGR01000131">
    <property type="protein sequence ID" value="ORY42707.1"/>
    <property type="molecule type" value="Genomic_DNA"/>
</dbReference>
<dbReference type="InParanoid" id="A0A1Y2C736"/>
<dbReference type="STRING" id="106004.A0A1Y2C736"/>
<feature type="region of interest" description="Disordered" evidence="1">
    <location>
        <begin position="82"/>
        <end position="166"/>
    </location>
</feature>
<evidence type="ECO:0000313" key="3">
    <source>
        <dbReference type="Proteomes" id="UP000193467"/>
    </source>
</evidence>
<proteinExistence type="predicted"/>
<feature type="compositionally biased region" description="Low complexity" evidence="1">
    <location>
        <begin position="87"/>
        <end position="133"/>
    </location>
</feature>
<comment type="caution">
    <text evidence="2">The sequence shown here is derived from an EMBL/GenBank/DDBJ whole genome shotgun (WGS) entry which is preliminary data.</text>
</comment>
<dbReference type="Proteomes" id="UP000193467">
    <property type="component" value="Unassembled WGS sequence"/>
</dbReference>
<reference evidence="2 3" key="1">
    <citation type="submission" date="2016-07" db="EMBL/GenBank/DDBJ databases">
        <title>Pervasive Adenine N6-methylation of Active Genes in Fungi.</title>
        <authorList>
            <consortium name="DOE Joint Genome Institute"/>
            <person name="Mondo S.J."/>
            <person name="Dannebaum R.O."/>
            <person name="Kuo R.C."/>
            <person name="Labutti K."/>
            <person name="Haridas S."/>
            <person name="Kuo A."/>
            <person name="Salamov A."/>
            <person name="Ahrendt S.R."/>
            <person name="Lipzen A."/>
            <person name="Sullivan W."/>
            <person name="Andreopoulos W.B."/>
            <person name="Clum A."/>
            <person name="Lindquist E."/>
            <person name="Daum C."/>
            <person name="Ramamoorthy G.K."/>
            <person name="Gryganskyi A."/>
            <person name="Culley D."/>
            <person name="Magnuson J.K."/>
            <person name="James T.Y."/>
            <person name="O'Malley M.A."/>
            <person name="Stajich J.E."/>
            <person name="Spatafora J.W."/>
            <person name="Visel A."/>
            <person name="Grigoriev I.V."/>
        </authorList>
    </citation>
    <scope>NUCLEOTIDE SEQUENCE [LARGE SCALE GENOMIC DNA]</scope>
    <source>
        <strain evidence="2 3">62-1032</strain>
    </source>
</reference>
<organism evidence="2 3">
    <name type="scientific">Leucosporidium creatinivorum</name>
    <dbReference type="NCBI Taxonomy" id="106004"/>
    <lineage>
        <taxon>Eukaryota</taxon>
        <taxon>Fungi</taxon>
        <taxon>Dikarya</taxon>
        <taxon>Basidiomycota</taxon>
        <taxon>Pucciniomycotina</taxon>
        <taxon>Microbotryomycetes</taxon>
        <taxon>Leucosporidiales</taxon>
        <taxon>Leucosporidium</taxon>
    </lineage>
</organism>
<evidence type="ECO:0000313" key="2">
    <source>
        <dbReference type="EMBL" id="ORY42707.1"/>
    </source>
</evidence>
<gene>
    <name evidence="2" type="ORF">BCR35DRAFT_40928</name>
</gene>